<feature type="non-terminal residue" evidence="2">
    <location>
        <position position="1"/>
    </location>
</feature>
<dbReference type="SUPFAM" id="SSF52540">
    <property type="entry name" value="P-loop containing nucleoside triphosphate hydrolases"/>
    <property type="match status" value="1"/>
</dbReference>
<dbReference type="GO" id="GO:0016887">
    <property type="term" value="F:ATP hydrolysis activity"/>
    <property type="evidence" value="ECO:0007669"/>
    <property type="project" value="InterPro"/>
</dbReference>
<dbReference type="EMBL" id="PCRF01000094">
    <property type="protein sequence ID" value="PIP16462.1"/>
    <property type="molecule type" value="Genomic_DNA"/>
</dbReference>
<organism evidence="2 3">
    <name type="scientific">bacterium (Candidatus Ratteibacteria) CG23_combo_of_CG06-09_8_20_14_all_48_7</name>
    <dbReference type="NCBI Taxonomy" id="2014292"/>
    <lineage>
        <taxon>Bacteria</taxon>
        <taxon>Candidatus Ratteibacteria</taxon>
    </lineage>
</organism>
<dbReference type="InterPro" id="IPR027417">
    <property type="entry name" value="P-loop_NTPase"/>
</dbReference>
<dbReference type="InterPro" id="IPR003439">
    <property type="entry name" value="ABC_transporter-like_ATP-bd"/>
</dbReference>
<proteinExistence type="predicted"/>
<dbReference type="Gene3D" id="3.40.50.300">
    <property type="entry name" value="P-loop containing nucleotide triphosphate hydrolases"/>
    <property type="match status" value="1"/>
</dbReference>
<dbReference type="Pfam" id="PF00005">
    <property type="entry name" value="ABC_tran"/>
    <property type="match status" value="1"/>
</dbReference>
<accession>A0A2G9YBA1</accession>
<name>A0A2G9YBA1_9BACT</name>
<gene>
    <name evidence="2" type="ORF">COX46_02045</name>
</gene>
<evidence type="ECO:0000313" key="3">
    <source>
        <dbReference type="Proteomes" id="UP000230392"/>
    </source>
</evidence>
<dbReference type="GO" id="GO:0005524">
    <property type="term" value="F:ATP binding"/>
    <property type="evidence" value="ECO:0007669"/>
    <property type="project" value="InterPro"/>
</dbReference>
<protein>
    <submittedName>
        <fullName evidence="2">ABC transporter</fullName>
    </submittedName>
</protein>
<sequence>LQEKAGGILTQLGLNERRDALPKELSAGEQQRVAIGRALINKPGFVFA</sequence>
<reference evidence="2 3" key="1">
    <citation type="submission" date="2017-09" db="EMBL/GenBank/DDBJ databases">
        <title>Depth-based differentiation of microbial function through sediment-hosted aquifers and enrichment of novel symbionts in the deep terrestrial subsurface.</title>
        <authorList>
            <person name="Probst A.J."/>
            <person name="Ladd B."/>
            <person name="Jarett J.K."/>
            <person name="Geller-Mcgrath D.E."/>
            <person name="Sieber C.M."/>
            <person name="Emerson J.B."/>
            <person name="Anantharaman K."/>
            <person name="Thomas B.C."/>
            <person name="Malmstrom R."/>
            <person name="Stieglmeier M."/>
            <person name="Klingl A."/>
            <person name="Woyke T."/>
            <person name="Ryan C.M."/>
            <person name="Banfield J.F."/>
        </authorList>
    </citation>
    <scope>NUCLEOTIDE SEQUENCE [LARGE SCALE GENOMIC DNA]</scope>
    <source>
        <strain evidence="2">CG23_combo_of_CG06-09_8_20_14_all_48_7</strain>
    </source>
</reference>
<dbReference type="AlphaFoldDB" id="A0A2G9YBA1"/>
<feature type="domain" description="ABC transporter" evidence="1">
    <location>
        <begin position="3"/>
        <end position="46"/>
    </location>
</feature>
<evidence type="ECO:0000259" key="1">
    <source>
        <dbReference type="Pfam" id="PF00005"/>
    </source>
</evidence>
<dbReference type="Proteomes" id="UP000230392">
    <property type="component" value="Unassembled WGS sequence"/>
</dbReference>
<comment type="caution">
    <text evidence="2">The sequence shown here is derived from an EMBL/GenBank/DDBJ whole genome shotgun (WGS) entry which is preliminary data.</text>
</comment>
<evidence type="ECO:0000313" key="2">
    <source>
        <dbReference type="EMBL" id="PIP16462.1"/>
    </source>
</evidence>
<feature type="non-terminal residue" evidence="2">
    <location>
        <position position="48"/>
    </location>
</feature>